<keyword evidence="2" id="KW-1185">Reference proteome</keyword>
<gene>
    <name evidence="1" type="ORF">FA95DRAFT_193514</name>
</gene>
<name>A0ACB8S610_9AGAM</name>
<comment type="caution">
    <text evidence="1">The sequence shown here is derived from an EMBL/GenBank/DDBJ whole genome shotgun (WGS) entry which is preliminary data.</text>
</comment>
<organism evidence="1 2">
    <name type="scientific">Auriscalpium vulgare</name>
    <dbReference type="NCBI Taxonomy" id="40419"/>
    <lineage>
        <taxon>Eukaryota</taxon>
        <taxon>Fungi</taxon>
        <taxon>Dikarya</taxon>
        <taxon>Basidiomycota</taxon>
        <taxon>Agaricomycotina</taxon>
        <taxon>Agaricomycetes</taxon>
        <taxon>Russulales</taxon>
        <taxon>Auriscalpiaceae</taxon>
        <taxon>Auriscalpium</taxon>
    </lineage>
</organism>
<evidence type="ECO:0000313" key="1">
    <source>
        <dbReference type="EMBL" id="KAI0051689.1"/>
    </source>
</evidence>
<protein>
    <submittedName>
        <fullName evidence="1">Uncharacterized protein</fullName>
    </submittedName>
</protein>
<dbReference type="Proteomes" id="UP000814033">
    <property type="component" value="Unassembled WGS sequence"/>
</dbReference>
<reference evidence="1" key="2">
    <citation type="journal article" date="2022" name="New Phytol.">
        <title>Evolutionary transition to the ectomycorrhizal habit in the genomes of a hyperdiverse lineage of mushroom-forming fungi.</title>
        <authorList>
            <person name="Looney B."/>
            <person name="Miyauchi S."/>
            <person name="Morin E."/>
            <person name="Drula E."/>
            <person name="Courty P.E."/>
            <person name="Kohler A."/>
            <person name="Kuo A."/>
            <person name="LaButti K."/>
            <person name="Pangilinan J."/>
            <person name="Lipzen A."/>
            <person name="Riley R."/>
            <person name="Andreopoulos W."/>
            <person name="He G."/>
            <person name="Johnson J."/>
            <person name="Nolan M."/>
            <person name="Tritt A."/>
            <person name="Barry K.W."/>
            <person name="Grigoriev I.V."/>
            <person name="Nagy L.G."/>
            <person name="Hibbett D."/>
            <person name="Henrissat B."/>
            <person name="Matheny P.B."/>
            <person name="Labbe J."/>
            <person name="Martin F.M."/>
        </authorList>
    </citation>
    <scope>NUCLEOTIDE SEQUENCE</scope>
    <source>
        <strain evidence="1">FP105234-sp</strain>
    </source>
</reference>
<proteinExistence type="predicted"/>
<dbReference type="EMBL" id="MU275850">
    <property type="protein sequence ID" value="KAI0051689.1"/>
    <property type="molecule type" value="Genomic_DNA"/>
</dbReference>
<reference evidence="1" key="1">
    <citation type="submission" date="2021-02" db="EMBL/GenBank/DDBJ databases">
        <authorList>
            <consortium name="DOE Joint Genome Institute"/>
            <person name="Ahrendt S."/>
            <person name="Looney B.P."/>
            <person name="Miyauchi S."/>
            <person name="Morin E."/>
            <person name="Drula E."/>
            <person name="Courty P.E."/>
            <person name="Chicoki N."/>
            <person name="Fauchery L."/>
            <person name="Kohler A."/>
            <person name="Kuo A."/>
            <person name="Labutti K."/>
            <person name="Pangilinan J."/>
            <person name="Lipzen A."/>
            <person name="Riley R."/>
            <person name="Andreopoulos W."/>
            <person name="He G."/>
            <person name="Johnson J."/>
            <person name="Barry K.W."/>
            <person name="Grigoriev I.V."/>
            <person name="Nagy L."/>
            <person name="Hibbett D."/>
            <person name="Henrissat B."/>
            <person name="Matheny P.B."/>
            <person name="Labbe J."/>
            <person name="Martin F."/>
        </authorList>
    </citation>
    <scope>NUCLEOTIDE SEQUENCE</scope>
    <source>
        <strain evidence="1">FP105234-sp</strain>
    </source>
</reference>
<evidence type="ECO:0000313" key="2">
    <source>
        <dbReference type="Proteomes" id="UP000814033"/>
    </source>
</evidence>
<accession>A0ACB8S610</accession>
<sequence length="337" mass="38600">MPDLEVDLVDQFICPLCVAKEPHLRLRTTWKKRCLYGQKQRNPDSPDACHRPARGAFSKYCSDECGRKYMESRIKFWEGKGGDRERLWESVKNADRREGVVVSVEPVHDKSKVVKMDIDNENPPTAVVFEKPKKAQRDRELERLRAQLDEVVEKRERLKKEMEVIVWREKLTELAIERAESVDGCGWDQRFCFGDEEVAEFGAGVLESYEEAGQGATGDAMQVDGAAEEGECWCQGKKKCDRHVGWQKLRIAEVQFEKEMKDQALEKLTTREREIRKRVEDIVDPQARLAAANNTAVYAPSPKPLPMESKPTLNGHSKTRPNGEPVKKGKKKKSEVM</sequence>